<dbReference type="Proteomes" id="UP000244722">
    <property type="component" value="Unassembled WGS sequence"/>
</dbReference>
<evidence type="ECO:0000313" key="3">
    <source>
        <dbReference type="Proteomes" id="UP000244722"/>
    </source>
</evidence>
<feature type="compositionally biased region" description="Low complexity" evidence="1">
    <location>
        <begin position="170"/>
        <end position="182"/>
    </location>
</feature>
<proteinExistence type="predicted"/>
<dbReference type="OrthoDB" id="5424917at2759"/>
<keyword evidence="3" id="KW-1185">Reference proteome</keyword>
<sequence length="372" mass="41519">MTCVSCNAFYCNSCLFRSVPPLPRIPTAMTLPDPEFLQMICSRSIHGPYCRSCVDKHTDTCADCDEKVCKECLTPDGLAISTNIFGRTLDLDDSYGVTYHARQERVASYGGWDEILLEEDGARPHYYESDSDSEVSGETSPGDSSGHYESEDKEESITYAHQLELDAESGEGSTKSSLSSTSWRPTNSFKEHEKLPCFPAQDPNSKPHRSSLSSRICQLMQDPRIILSTRITEKCCGCDDLLCSFCLNYDADPGAEIYEATEYQSCAGGCGLRICKSCLHGEEFVRVWCYEKCGAWLCFLCTYAKGVVTFVCHPGGRGERWGWGRGEFLPFRWWTCRYLGILDCNPGHQVERDDESGDDGEPEDGDESKGDD</sequence>
<dbReference type="AlphaFoldDB" id="A0A2T7A9F6"/>
<name>A0A2T7A9F6_TUBBO</name>
<dbReference type="EMBL" id="NESQ01000001">
    <property type="protein sequence ID" value="PUU84353.1"/>
    <property type="molecule type" value="Genomic_DNA"/>
</dbReference>
<gene>
    <name evidence="2" type="ORF">B9Z19DRAFT_1139908</name>
</gene>
<feature type="region of interest" description="Disordered" evidence="1">
    <location>
        <begin position="166"/>
        <end position="187"/>
    </location>
</feature>
<accession>A0A2T7A9F6</accession>
<organism evidence="2 3">
    <name type="scientific">Tuber borchii</name>
    <name type="common">White truffle</name>
    <dbReference type="NCBI Taxonomy" id="42251"/>
    <lineage>
        <taxon>Eukaryota</taxon>
        <taxon>Fungi</taxon>
        <taxon>Dikarya</taxon>
        <taxon>Ascomycota</taxon>
        <taxon>Pezizomycotina</taxon>
        <taxon>Pezizomycetes</taxon>
        <taxon>Pezizales</taxon>
        <taxon>Tuberaceae</taxon>
        <taxon>Tuber</taxon>
    </lineage>
</organism>
<evidence type="ECO:0000256" key="1">
    <source>
        <dbReference type="SAM" id="MobiDB-lite"/>
    </source>
</evidence>
<feature type="region of interest" description="Disordered" evidence="1">
    <location>
        <begin position="349"/>
        <end position="372"/>
    </location>
</feature>
<evidence type="ECO:0000313" key="2">
    <source>
        <dbReference type="EMBL" id="PUU84353.1"/>
    </source>
</evidence>
<comment type="caution">
    <text evidence="2">The sequence shown here is derived from an EMBL/GenBank/DDBJ whole genome shotgun (WGS) entry which is preliminary data.</text>
</comment>
<feature type="region of interest" description="Disordered" evidence="1">
    <location>
        <begin position="125"/>
        <end position="154"/>
    </location>
</feature>
<protein>
    <submittedName>
        <fullName evidence="2">Uncharacterized protein</fullName>
    </submittedName>
</protein>
<feature type="compositionally biased region" description="Acidic residues" evidence="1">
    <location>
        <begin position="352"/>
        <end position="366"/>
    </location>
</feature>
<reference evidence="2 3" key="1">
    <citation type="submission" date="2017-04" db="EMBL/GenBank/DDBJ databases">
        <title>Draft genome sequence of Tuber borchii Vittad., a whitish edible truffle.</title>
        <authorList>
            <consortium name="DOE Joint Genome Institute"/>
            <person name="Murat C."/>
            <person name="Kuo A."/>
            <person name="Barry K.W."/>
            <person name="Clum A."/>
            <person name="Dockter R.B."/>
            <person name="Fauchery L."/>
            <person name="Iotti M."/>
            <person name="Kohler A."/>
            <person name="Labutti K."/>
            <person name="Lindquist E.A."/>
            <person name="Lipzen A."/>
            <person name="Ohm R.A."/>
            <person name="Wang M."/>
            <person name="Grigoriev I.V."/>
            <person name="Zambonelli A."/>
            <person name="Martin F.M."/>
        </authorList>
    </citation>
    <scope>NUCLEOTIDE SEQUENCE [LARGE SCALE GENOMIC DNA]</scope>
    <source>
        <strain evidence="2 3">Tbo3840</strain>
    </source>
</reference>